<feature type="binding site" evidence="9">
    <location>
        <position position="304"/>
    </location>
    <ligand>
        <name>substrate</name>
    </ligand>
</feature>
<organism evidence="12 13">
    <name type="scientific">Aeromicrobium yanjiei</name>
    <dbReference type="NCBI Taxonomy" id="2662028"/>
    <lineage>
        <taxon>Bacteria</taxon>
        <taxon>Bacillati</taxon>
        <taxon>Actinomycetota</taxon>
        <taxon>Actinomycetes</taxon>
        <taxon>Propionibacteriales</taxon>
        <taxon>Nocardioidaceae</taxon>
        <taxon>Aeromicrobium</taxon>
    </lineage>
</organism>
<keyword evidence="2 11" id="KW-0378">Hydrolase</keyword>
<keyword evidence="3 11" id="KW-0136">Cellulose degradation</keyword>
<keyword evidence="13" id="KW-1185">Reference proteome</keyword>
<dbReference type="PANTHER" id="PTHR34876:SF4">
    <property type="entry name" value="1,4-BETA-D-GLUCAN CELLOBIOHYDROLASE C-RELATED"/>
    <property type="match status" value="1"/>
</dbReference>
<evidence type="ECO:0000256" key="4">
    <source>
        <dbReference type="ARBA" id="ARBA00023157"/>
    </source>
</evidence>
<evidence type="ECO:0000256" key="10">
    <source>
        <dbReference type="PROSITE-ProRule" id="PRU10057"/>
    </source>
</evidence>
<evidence type="ECO:0000256" key="6">
    <source>
        <dbReference type="ARBA" id="ARBA00023295"/>
    </source>
</evidence>
<evidence type="ECO:0000313" key="13">
    <source>
        <dbReference type="Proteomes" id="UP000392064"/>
    </source>
</evidence>
<dbReference type="EMBL" id="CP045737">
    <property type="protein sequence ID" value="QGG42375.1"/>
    <property type="molecule type" value="Genomic_DNA"/>
</dbReference>
<evidence type="ECO:0000256" key="9">
    <source>
        <dbReference type="PIRSR" id="PIRSR001100-2"/>
    </source>
</evidence>
<dbReference type="GO" id="GO:0030245">
    <property type="term" value="P:cellulose catabolic process"/>
    <property type="evidence" value="ECO:0007669"/>
    <property type="project" value="UniProtKB-KW"/>
</dbReference>
<dbReference type="InterPro" id="IPR016288">
    <property type="entry name" value="Beta_cellobiohydrolase"/>
</dbReference>
<dbReference type="AlphaFoldDB" id="A0A5Q2MP93"/>
<evidence type="ECO:0000313" key="12">
    <source>
        <dbReference type="EMBL" id="QGG42375.1"/>
    </source>
</evidence>
<proteinExistence type="inferred from homology"/>
<gene>
    <name evidence="12" type="ORF">GEV26_13870</name>
</gene>
<feature type="binding site" evidence="9">
    <location>
        <position position="207"/>
    </location>
    <ligand>
        <name>substrate</name>
    </ligand>
</feature>
<accession>A0A5Q2MP93</accession>
<dbReference type="InterPro" id="IPR036434">
    <property type="entry name" value="Beta_cellobiohydrolase_sf"/>
</dbReference>
<feature type="binding site" evidence="9">
    <location>
        <position position="89"/>
    </location>
    <ligand>
        <name>substrate</name>
    </ligand>
</feature>
<dbReference type="Gene3D" id="3.20.20.40">
    <property type="entry name" value="1, 4-beta cellobiohydrolase"/>
    <property type="match status" value="1"/>
</dbReference>
<feature type="binding site" evidence="9">
    <location>
        <position position="204"/>
    </location>
    <ligand>
        <name>substrate</name>
    </ligand>
</feature>
<dbReference type="PANTHER" id="PTHR34876">
    <property type="match status" value="1"/>
</dbReference>
<keyword evidence="4" id="KW-1015">Disulfide bond</keyword>
<keyword evidence="1" id="KW-0732">Signal</keyword>
<dbReference type="PIRSF" id="PIRSF001100">
    <property type="entry name" value="Beta_cellobiohydrolase"/>
    <property type="match status" value="1"/>
</dbReference>
<keyword evidence="7 11" id="KW-0624">Polysaccharide degradation</keyword>
<name>A0A5Q2MP93_9ACTN</name>
<feature type="binding site" evidence="9">
    <location>
        <position position="273"/>
    </location>
    <ligand>
        <name>substrate</name>
    </ligand>
</feature>
<evidence type="ECO:0000256" key="2">
    <source>
        <dbReference type="ARBA" id="ARBA00022801"/>
    </source>
</evidence>
<dbReference type="InterPro" id="IPR001524">
    <property type="entry name" value="Glyco_hydro_6_CS"/>
</dbReference>
<dbReference type="GO" id="GO:0004553">
    <property type="term" value="F:hydrolase activity, hydrolyzing O-glycosyl compounds"/>
    <property type="evidence" value="ECO:0007669"/>
    <property type="project" value="InterPro"/>
</dbReference>
<feature type="active site" description="Proton acceptor" evidence="8">
    <location>
        <position position="306"/>
    </location>
</feature>
<dbReference type="Proteomes" id="UP000392064">
    <property type="component" value="Chromosome"/>
</dbReference>
<evidence type="ECO:0000256" key="1">
    <source>
        <dbReference type="ARBA" id="ARBA00022729"/>
    </source>
</evidence>
<keyword evidence="6 11" id="KW-0326">Glycosidase</keyword>
<evidence type="ECO:0000256" key="5">
    <source>
        <dbReference type="ARBA" id="ARBA00023277"/>
    </source>
</evidence>
<comment type="similarity">
    <text evidence="11">Belongs to the glycosyl hydrolase family 6.</text>
</comment>
<evidence type="ECO:0000256" key="7">
    <source>
        <dbReference type="ARBA" id="ARBA00023326"/>
    </source>
</evidence>
<keyword evidence="5 11" id="KW-0119">Carbohydrate metabolism</keyword>
<dbReference type="SUPFAM" id="SSF51989">
    <property type="entry name" value="Glycosyl hydrolases family 6, cellulases"/>
    <property type="match status" value="1"/>
</dbReference>
<dbReference type="Pfam" id="PF01341">
    <property type="entry name" value="Glyco_hydro_6"/>
    <property type="match status" value="1"/>
</dbReference>
<feature type="active site" description="Proton donor" evidence="8 10">
    <location>
        <position position="166"/>
    </location>
</feature>
<evidence type="ECO:0000256" key="8">
    <source>
        <dbReference type="PIRSR" id="PIRSR001100-1"/>
    </source>
</evidence>
<dbReference type="PRINTS" id="PR00733">
    <property type="entry name" value="GLHYDRLASE6"/>
</dbReference>
<dbReference type="EC" id="3.2.1.-" evidence="11"/>
<evidence type="ECO:0000256" key="11">
    <source>
        <dbReference type="RuleBase" id="RU361186"/>
    </source>
</evidence>
<dbReference type="RefSeq" id="WP_153653974.1">
    <property type="nucleotide sequence ID" value="NZ_CP045737.1"/>
</dbReference>
<feature type="binding site" evidence="9">
    <location>
        <position position="300"/>
    </location>
    <ligand>
        <name>substrate</name>
    </ligand>
</feature>
<sequence length="332" mass="34610">MSIRAAERSSPARRGLLLLVPFLIFVLVFGLARYASSVGVDSSAQESNPFADRTQFTWTGSAARQAAESASGSDRAVLERLAGVPTGIWLTPEAHPPGSVGEFVTGIVQAADEAGKVPVLVVYGITDRDCIDGESSGGLPPDQYEEWVEQIAEAAGTESVAILEPDALATAEECDQLDQRTELLGDAVDRLVDGGPTVYVDAGHGSWTDPGVMASMLSAVGVDKARGFSTNVSGYESDEDEAAYAEAVSSALTSPTHWVIDTSRNGAGSDGEWCNPAGRALGQEPDHVSAGGLDARLWIKPPGESDGTCGGGPGAGEFWTERALELARNAGW</sequence>
<dbReference type="PROSITE" id="PS00656">
    <property type="entry name" value="GLYCOSYL_HYDROL_F6_2"/>
    <property type="match status" value="1"/>
</dbReference>
<dbReference type="KEGG" id="aef:GEV26_13870"/>
<protein>
    <recommendedName>
        <fullName evidence="11">Glucanase</fullName>
        <ecNumber evidence="11">3.2.1.-</ecNumber>
    </recommendedName>
</protein>
<reference evidence="12 13" key="1">
    <citation type="submission" date="2019-11" db="EMBL/GenBank/DDBJ databases">
        <authorList>
            <person name="Li J."/>
        </authorList>
    </citation>
    <scope>NUCLEOTIDE SEQUENCE [LARGE SCALE GENOMIC DNA]</scope>
    <source>
        <strain evidence="12 13">MF47</strain>
    </source>
</reference>
<evidence type="ECO:0000256" key="3">
    <source>
        <dbReference type="ARBA" id="ARBA00023001"/>
    </source>
</evidence>